<dbReference type="EnsemblMetazoa" id="ADIR014930-RA">
    <property type="protein sequence ID" value="ADIR014930-PA"/>
    <property type="gene ID" value="ADIR014930"/>
</dbReference>
<sequence>PTRGRSRKSAARPFRPPNLDRNWSLDLGQLSGDTFGCGLCRARAECVIAGEERRSFRNSRWSLQASFRVLFRSA</sequence>
<proteinExistence type="predicted"/>
<evidence type="ECO:0000313" key="1">
    <source>
        <dbReference type="EnsemblMetazoa" id="ADIR014930-PA"/>
    </source>
</evidence>
<accession>A0A182NYN6</accession>
<dbReference type="VEuPathDB" id="VectorBase:ADIR014930"/>
<dbReference type="AlphaFoldDB" id="A0A182NYN6"/>
<reference evidence="2" key="1">
    <citation type="submission" date="2013-03" db="EMBL/GenBank/DDBJ databases">
        <title>The Genome Sequence of Anopheles dirus WRAIR2.</title>
        <authorList>
            <consortium name="The Broad Institute Genomics Platform"/>
            <person name="Neafsey D.E."/>
            <person name="Walton C."/>
            <person name="Walker B."/>
            <person name="Young S.K."/>
            <person name="Zeng Q."/>
            <person name="Gargeya S."/>
            <person name="Fitzgerald M."/>
            <person name="Haas B."/>
            <person name="Abouelleil A."/>
            <person name="Allen A.W."/>
            <person name="Alvarado L."/>
            <person name="Arachchi H.M."/>
            <person name="Berlin A.M."/>
            <person name="Chapman S.B."/>
            <person name="Gainer-Dewar J."/>
            <person name="Goldberg J."/>
            <person name="Griggs A."/>
            <person name="Gujja S."/>
            <person name="Hansen M."/>
            <person name="Howarth C."/>
            <person name="Imamovic A."/>
            <person name="Ireland A."/>
            <person name="Larimer J."/>
            <person name="McCowan C."/>
            <person name="Murphy C."/>
            <person name="Pearson M."/>
            <person name="Poon T.W."/>
            <person name="Priest M."/>
            <person name="Roberts A."/>
            <person name="Saif S."/>
            <person name="Shea T."/>
            <person name="Sisk P."/>
            <person name="Sykes S."/>
            <person name="Wortman J."/>
            <person name="Nusbaum C."/>
            <person name="Birren B."/>
        </authorList>
    </citation>
    <scope>NUCLEOTIDE SEQUENCE [LARGE SCALE GENOMIC DNA]</scope>
    <source>
        <strain evidence="2">WRAIR2</strain>
    </source>
</reference>
<dbReference type="Proteomes" id="UP000075884">
    <property type="component" value="Unassembled WGS sequence"/>
</dbReference>
<organism evidence="1 2">
    <name type="scientific">Anopheles dirus</name>
    <dbReference type="NCBI Taxonomy" id="7168"/>
    <lineage>
        <taxon>Eukaryota</taxon>
        <taxon>Metazoa</taxon>
        <taxon>Ecdysozoa</taxon>
        <taxon>Arthropoda</taxon>
        <taxon>Hexapoda</taxon>
        <taxon>Insecta</taxon>
        <taxon>Pterygota</taxon>
        <taxon>Neoptera</taxon>
        <taxon>Endopterygota</taxon>
        <taxon>Diptera</taxon>
        <taxon>Nematocera</taxon>
        <taxon>Culicoidea</taxon>
        <taxon>Culicidae</taxon>
        <taxon>Anophelinae</taxon>
        <taxon>Anopheles</taxon>
    </lineage>
</organism>
<keyword evidence="2" id="KW-1185">Reference proteome</keyword>
<name>A0A182NYN6_9DIPT</name>
<protein>
    <submittedName>
        <fullName evidence="1">Uncharacterized protein</fullName>
    </submittedName>
</protein>
<reference evidence="1" key="2">
    <citation type="submission" date="2020-05" db="UniProtKB">
        <authorList>
            <consortium name="EnsemblMetazoa"/>
        </authorList>
    </citation>
    <scope>IDENTIFICATION</scope>
    <source>
        <strain evidence="1">WRAIR2</strain>
    </source>
</reference>
<evidence type="ECO:0000313" key="2">
    <source>
        <dbReference type="Proteomes" id="UP000075884"/>
    </source>
</evidence>